<reference evidence="14 15" key="2">
    <citation type="journal article" date="2016" name="Genome Announc.">
        <title>Genome Sequence of a Gram-Positive Diazotroph, Paenibacillus durus Type Strain ATCC 35681.</title>
        <authorList>
            <person name="Halim M.A."/>
            <person name="Rahman A.Y."/>
            <person name="Sim K.S."/>
            <person name="Yam H.C."/>
            <person name="Rahim A.A."/>
            <person name="Ghazali A.H."/>
            <person name="Najimudin N."/>
        </authorList>
    </citation>
    <scope>NUCLEOTIDE SEQUENCE [LARGE SCALE GENOMIC DNA]</scope>
    <source>
        <strain evidence="14 15">ATCC 35681</strain>
    </source>
</reference>
<evidence type="ECO:0000313" key="15">
    <source>
        <dbReference type="Proteomes" id="UP000034189"/>
    </source>
</evidence>
<dbReference type="OrthoDB" id="9792991at2"/>
<dbReference type="SUPFAM" id="SSF55874">
    <property type="entry name" value="ATPase domain of HSP90 chaperone/DNA topoisomerase II/histidine kinase"/>
    <property type="match status" value="1"/>
</dbReference>
<dbReference type="PANTHER" id="PTHR45528:SF8">
    <property type="entry name" value="HISTIDINE KINASE"/>
    <property type="match status" value="1"/>
</dbReference>
<accession>A0A0F7FBL1</accession>
<evidence type="ECO:0000256" key="5">
    <source>
        <dbReference type="ARBA" id="ARBA00022679"/>
    </source>
</evidence>
<dbReference type="SMART" id="SM00387">
    <property type="entry name" value="HATPase_c"/>
    <property type="match status" value="1"/>
</dbReference>
<dbReference type="PROSITE" id="PS50109">
    <property type="entry name" value="HIS_KIN"/>
    <property type="match status" value="1"/>
</dbReference>
<dbReference type="InterPro" id="IPR003661">
    <property type="entry name" value="HisK_dim/P_dom"/>
</dbReference>
<dbReference type="GO" id="GO:0005886">
    <property type="term" value="C:plasma membrane"/>
    <property type="evidence" value="ECO:0007669"/>
    <property type="project" value="TreeGrafter"/>
</dbReference>
<keyword evidence="7" id="KW-0547">Nucleotide-binding</keyword>
<protein>
    <recommendedName>
        <fullName evidence="3">histidine kinase</fullName>
        <ecNumber evidence="3">2.7.13.3</ecNumber>
    </recommendedName>
</protein>
<keyword evidence="11" id="KW-0902">Two-component regulatory system</keyword>
<dbReference type="HOGENOM" id="CLU_000445_89_3_9"/>
<dbReference type="InterPro" id="IPR036890">
    <property type="entry name" value="HATPase_C_sf"/>
</dbReference>
<dbReference type="EC" id="2.7.13.3" evidence="3"/>
<evidence type="ECO:0000256" key="2">
    <source>
        <dbReference type="ARBA" id="ARBA00004141"/>
    </source>
</evidence>
<dbReference type="Pfam" id="PF02518">
    <property type="entry name" value="HATPase_c"/>
    <property type="match status" value="1"/>
</dbReference>
<keyword evidence="10" id="KW-1133">Transmembrane helix</keyword>
<dbReference type="GO" id="GO:0005524">
    <property type="term" value="F:ATP binding"/>
    <property type="evidence" value="ECO:0007669"/>
    <property type="project" value="UniProtKB-KW"/>
</dbReference>
<evidence type="ECO:0000256" key="8">
    <source>
        <dbReference type="ARBA" id="ARBA00022777"/>
    </source>
</evidence>
<proteinExistence type="predicted"/>
<dbReference type="InterPro" id="IPR050398">
    <property type="entry name" value="HssS/ArlS-like"/>
</dbReference>
<dbReference type="PATRIC" id="fig|1333534.5.peg.3177"/>
<dbReference type="Gene3D" id="1.10.287.130">
    <property type="match status" value="1"/>
</dbReference>
<dbReference type="CDD" id="cd00082">
    <property type="entry name" value="HisKA"/>
    <property type="match status" value="1"/>
</dbReference>
<keyword evidence="9" id="KW-0067">ATP-binding</keyword>
<evidence type="ECO:0000256" key="4">
    <source>
        <dbReference type="ARBA" id="ARBA00022553"/>
    </source>
</evidence>
<dbReference type="Pfam" id="PF00512">
    <property type="entry name" value="HisKA"/>
    <property type="match status" value="1"/>
</dbReference>
<evidence type="ECO:0000256" key="10">
    <source>
        <dbReference type="ARBA" id="ARBA00022989"/>
    </source>
</evidence>
<keyword evidence="8" id="KW-0418">Kinase</keyword>
<dbReference type="GO" id="GO:0000155">
    <property type="term" value="F:phosphorelay sensor kinase activity"/>
    <property type="evidence" value="ECO:0007669"/>
    <property type="project" value="InterPro"/>
</dbReference>
<keyword evidence="5" id="KW-0808">Transferase</keyword>
<dbReference type="InterPro" id="IPR004358">
    <property type="entry name" value="Sig_transdc_His_kin-like_C"/>
</dbReference>
<sequence length="316" mass="35986">MTFILALLVILGGLSAVVFGKYIQCLRHLRRISRRMKELRSGHGNGYFLIRTSNASINELAEELNLLSGYLRNITNRTERLERAQRQIMTNIAHDLRTPLTSLSGYAELLKTDPDRDEVITEKYIDIIFTKSQMLEALIRNFFDWAKLEADDVAPNLQKLNITITLQEVVATYFQDFEKIGVSPVLDFPAYSVFAWADPAGMERILGNLITNSIRYGHDGGIHGIKVWEEQEKVWIEVWDCGKGIDPEDLSFIFDRLYMGEASRHMTSHGSGLGLSITKKLVEKQGGEIFVRSVPYEKTSFSFYLLKTMHSGLDLN</sequence>
<dbReference type="Proteomes" id="UP000034189">
    <property type="component" value="Chromosome"/>
</dbReference>
<dbReference type="Gene3D" id="3.30.565.10">
    <property type="entry name" value="Histidine kinase-like ATPase, C-terminal domain"/>
    <property type="match status" value="1"/>
</dbReference>
<dbReference type="InterPro" id="IPR036097">
    <property type="entry name" value="HisK_dim/P_sf"/>
</dbReference>
<reference evidence="14 15" key="1">
    <citation type="submission" date="2015-03" db="EMBL/GenBank/DDBJ databases">
        <authorList>
            <person name="Abdul Halim M."/>
        </authorList>
    </citation>
    <scope>NUCLEOTIDE SEQUENCE [LARGE SCALE GENOMIC DNA]</scope>
    <source>
        <strain evidence="14 15">ATCC 35681</strain>
    </source>
</reference>
<evidence type="ECO:0000256" key="1">
    <source>
        <dbReference type="ARBA" id="ARBA00000085"/>
    </source>
</evidence>
<gene>
    <name evidence="14" type="ORF">VK70_14420</name>
</gene>
<dbReference type="PRINTS" id="PR00344">
    <property type="entry name" value="BCTRLSENSOR"/>
</dbReference>
<dbReference type="EMBL" id="CP011114">
    <property type="protein sequence ID" value="AKG35622.1"/>
    <property type="molecule type" value="Genomic_DNA"/>
</dbReference>
<dbReference type="SUPFAM" id="SSF47384">
    <property type="entry name" value="Homodimeric domain of signal transducing histidine kinase"/>
    <property type="match status" value="1"/>
</dbReference>
<feature type="domain" description="Histidine kinase" evidence="13">
    <location>
        <begin position="91"/>
        <end position="309"/>
    </location>
</feature>
<keyword evidence="12" id="KW-0472">Membrane</keyword>
<evidence type="ECO:0000256" key="7">
    <source>
        <dbReference type="ARBA" id="ARBA00022741"/>
    </source>
</evidence>
<dbReference type="InterPro" id="IPR003594">
    <property type="entry name" value="HATPase_dom"/>
</dbReference>
<dbReference type="AlphaFoldDB" id="A0A0F7FBL1"/>
<evidence type="ECO:0000313" key="14">
    <source>
        <dbReference type="EMBL" id="AKG35622.1"/>
    </source>
</evidence>
<evidence type="ECO:0000256" key="6">
    <source>
        <dbReference type="ARBA" id="ARBA00022692"/>
    </source>
</evidence>
<organism evidence="14 15">
    <name type="scientific">Paenibacillus durus ATCC 35681</name>
    <dbReference type="NCBI Taxonomy" id="1333534"/>
    <lineage>
        <taxon>Bacteria</taxon>
        <taxon>Bacillati</taxon>
        <taxon>Bacillota</taxon>
        <taxon>Bacilli</taxon>
        <taxon>Bacillales</taxon>
        <taxon>Paenibacillaceae</taxon>
        <taxon>Paenibacillus</taxon>
    </lineage>
</organism>
<evidence type="ECO:0000256" key="11">
    <source>
        <dbReference type="ARBA" id="ARBA00023012"/>
    </source>
</evidence>
<dbReference type="InterPro" id="IPR005467">
    <property type="entry name" value="His_kinase_dom"/>
</dbReference>
<keyword evidence="4" id="KW-0597">Phosphoprotein</keyword>
<dbReference type="RefSeq" id="WP_025694602.1">
    <property type="nucleotide sequence ID" value="NZ_ASQQ01000146.1"/>
</dbReference>
<comment type="subcellular location">
    <subcellularLocation>
        <location evidence="2">Membrane</location>
        <topology evidence="2">Multi-pass membrane protein</topology>
    </subcellularLocation>
</comment>
<keyword evidence="6" id="KW-0812">Transmembrane</keyword>
<evidence type="ECO:0000256" key="12">
    <source>
        <dbReference type="ARBA" id="ARBA00023136"/>
    </source>
</evidence>
<evidence type="ECO:0000259" key="13">
    <source>
        <dbReference type="PROSITE" id="PS50109"/>
    </source>
</evidence>
<evidence type="ECO:0000256" key="9">
    <source>
        <dbReference type="ARBA" id="ARBA00022840"/>
    </source>
</evidence>
<dbReference type="SMART" id="SM00388">
    <property type="entry name" value="HisKA"/>
    <property type="match status" value="1"/>
</dbReference>
<comment type="catalytic activity">
    <reaction evidence="1">
        <text>ATP + protein L-histidine = ADP + protein N-phospho-L-histidine.</text>
        <dbReference type="EC" id="2.7.13.3"/>
    </reaction>
</comment>
<evidence type="ECO:0000256" key="3">
    <source>
        <dbReference type="ARBA" id="ARBA00012438"/>
    </source>
</evidence>
<name>A0A0F7FBL1_PAEDU</name>
<dbReference type="PANTHER" id="PTHR45528">
    <property type="entry name" value="SENSOR HISTIDINE KINASE CPXA"/>
    <property type="match status" value="1"/>
</dbReference>